<keyword evidence="2" id="KW-1185">Reference proteome</keyword>
<gene>
    <name evidence="1" type="ORF">BCF33_2074</name>
</gene>
<organism evidence="1 2">
    <name type="scientific">Hasllibacter halocynthiae</name>
    <dbReference type="NCBI Taxonomy" id="595589"/>
    <lineage>
        <taxon>Bacteria</taxon>
        <taxon>Pseudomonadati</taxon>
        <taxon>Pseudomonadota</taxon>
        <taxon>Alphaproteobacteria</taxon>
        <taxon>Rhodobacterales</taxon>
        <taxon>Roseobacteraceae</taxon>
        <taxon>Hasllibacter</taxon>
    </lineage>
</organism>
<dbReference type="Proteomes" id="UP000238801">
    <property type="component" value="Unassembled WGS sequence"/>
</dbReference>
<sequence length="104" mass="10396">MTDGARNLARLAALVAARSAAAAARAERERDRLGGTVRSAAAARTSEGITGAGFALAEAGREAALLRARGAEAMAAAKAGAEGRRAARDAARAEVLRALSARPG</sequence>
<evidence type="ECO:0000313" key="1">
    <source>
        <dbReference type="EMBL" id="PRY93207.1"/>
    </source>
</evidence>
<reference evidence="1 2" key="1">
    <citation type="submission" date="2018-03" db="EMBL/GenBank/DDBJ databases">
        <title>Genomic Encyclopedia of Archaeal and Bacterial Type Strains, Phase II (KMG-II): from individual species to whole genera.</title>
        <authorList>
            <person name="Goeker M."/>
        </authorList>
    </citation>
    <scope>NUCLEOTIDE SEQUENCE [LARGE SCALE GENOMIC DNA]</scope>
    <source>
        <strain evidence="1 2">DSM 29318</strain>
    </source>
</reference>
<dbReference type="AlphaFoldDB" id="A0A2T0X2S2"/>
<accession>A0A2T0X2S2</accession>
<name>A0A2T0X2S2_9RHOB</name>
<protein>
    <submittedName>
        <fullName evidence="1">Uncharacterized protein</fullName>
    </submittedName>
</protein>
<evidence type="ECO:0000313" key="2">
    <source>
        <dbReference type="Proteomes" id="UP000238801"/>
    </source>
</evidence>
<dbReference type="RefSeq" id="WP_106160819.1">
    <property type="nucleotide sequence ID" value="NZ_PVTT01000002.1"/>
</dbReference>
<proteinExistence type="predicted"/>
<comment type="caution">
    <text evidence="1">The sequence shown here is derived from an EMBL/GenBank/DDBJ whole genome shotgun (WGS) entry which is preliminary data.</text>
</comment>
<dbReference type="EMBL" id="PVTT01000002">
    <property type="protein sequence ID" value="PRY93207.1"/>
    <property type="molecule type" value="Genomic_DNA"/>
</dbReference>